<keyword evidence="7" id="KW-0482">Metalloprotease</keyword>
<protein>
    <submittedName>
        <fullName evidence="12">Thyrotropin-releasing hormone-degrading ectoenzyme-like</fullName>
    </submittedName>
</protein>
<dbReference type="SUPFAM" id="SSF55486">
    <property type="entry name" value="Metalloproteases ('zincins'), catalytic domain"/>
    <property type="match status" value="1"/>
</dbReference>
<dbReference type="GeneID" id="106806150"/>
<evidence type="ECO:0000256" key="7">
    <source>
        <dbReference type="ARBA" id="ARBA00023049"/>
    </source>
</evidence>
<feature type="domain" description="ERAP1-like C-terminal" evidence="9">
    <location>
        <begin position="537"/>
        <end position="682"/>
    </location>
</feature>
<gene>
    <name evidence="12" type="primary">LOC106806150</name>
</gene>
<reference evidence="12" key="1">
    <citation type="submission" date="2025-08" db="UniProtKB">
        <authorList>
            <consortium name="RefSeq"/>
        </authorList>
    </citation>
    <scope>IDENTIFICATION</scope>
</reference>
<dbReference type="Proteomes" id="UP000695022">
    <property type="component" value="Unplaced"/>
</dbReference>
<evidence type="ECO:0000256" key="4">
    <source>
        <dbReference type="ARBA" id="ARBA00022723"/>
    </source>
</evidence>
<keyword evidence="5" id="KW-0378">Hydrolase</keyword>
<dbReference type="Gene3D" id="1.25.50.20">
    <property type="match status" value="1"/>
</dbReference>
<dbReference type="InterPro" id="IPR024571">
    <property type="entry name" value="ERAP1-like_C_dom"/>
</dbReference>
<dbReference type="Pfam" id="PF01433">
    <property type="entry name" value="Peptidase_M1"/>
    <property type="match status" value="1"/>
</dbReference>
<dbReference type="PANTHER" id="PTHR11533:SF294">
    <property type="entry name" value="THYROTROPIN-RELEASING HORMONE-DEGRADING ECTOENZYME"/>
    <property type="match status" value="1"/>
</dbReference>
<keyword evidence="3" id="KW-0645">Protease</keyword>
<dbReference type="RefSeq" id="XP_014663499.1">
    <property type="nucleotide sequence ID" value="XM_014808013.1"/>
</dbReference>
<dbReference type="InterPro" id="IPR001930">
    <property type="entry name" value="Peptidase_M1"/>
</dbReference>
<evidence type="ECO:0000259" key="9">
    <source>
        <dbReference type="Pfam" id="PF11838"/>
    </source>
</evidence>
<dbReference type="InterPro" id="IPR034016">
    <property type="entry name" value="M1_APN-typ"/>
</dbReference>
<dbReference type="CDD" id="cd09601">
    <property type="entry name" value="M1_APN-Q_like"/>
    <property type="match status" value="1"/>
</dbReference>
<keyword evidence="11" id="KW-1185">Reference proteome</keyword>
<evidence type="ECO:0000256" key="2">
    <source>
        <dbReference type="ARBA" id="ARBA00010136"/>
    </source>
</evidence>
<comment type="cofactor">
    <cofactor evidence="1">
        <name>Zn(2+)</name>
        <dbReference type="ChEBI" id="CHEBI:29105"/>
    </cofactor>
</comment>
<accession>A0ABM1DU78</accession>
<dbReference type="Pfam" id="PF11838">
    <property type="entry name" value="ERAP1_C"/>
    <property type="match status" value="1"/>
</dbReference>
<dbReference type="Gene3D" id="1.10.390.10">
    <property type="entry name" value="Neutral Protease Domain 2"/>
    <property type="match status" value="1"/>
</dbReference>
<dbReference type="Pfam" id="PF17900">
    <property type="entry name" value="Peptidase_M1_N"/>
    <property type="match status" value="1"/>
</dbReference>
<dbReference type="Gene3D" id="2.60.40.1910">
    <property type="match status" value="1"/>
</dbReference>
<evidence type="ECO:0000256" key="5">
    <source>
        <dbReference type="ARBA" id="ARBA00022801"/>
    </source>
</evidence>
<feature type="domain" description="Peptidase M1 membrane alanine aminopeptidase" evidence="8">
    <location>
        <begin position="160"/>
        <end position="374"/>
    </location>
</feature>
<dbReference type="SUPFAM" id="SSF63737">
    <property type="entry name" value="Leukotriene A4 hydrolase N-terminal domain"/>
    <property type="match status" value="1"/>
</dbReference>
<dbReference type="InterPro" id="IPR050344">
    <property type="entry name" value="Peptidase_M1_aminopeptidases"/>
</dbReference>
<name>A0ABM1DU78_PRICU</name>
<dbReference type="InterPro" id="IPR045357">
    <property type="entry name" value="Aminopeptidase_N-like_N"/>
</dbReference>
<comment type="similarity">
    <text evidence="2">Belongs to the peptidase M1 family.</text>
</comment>
<dbReference type="PANTHER" id="PTHR11533">
    <property type="entry name" value="PROTEASE M1 ZINC METALLOPROTEASE"/>
    <property type="match status" value="1"/>
</dbReference>
<keyword evidence="6" id="KW-0862">Zinc</keyword>
<evidence type="ECO:0000313" key="11">
    <source>
        <dbReference type="Proteomes" id="UP000695022"/>
    </source>
</evidence>
<evidence type="ECO:0000256" key="6">
    <source>
        <dbReference type="ARBA" id="ARBA00022833"/>
    </source>
</evidence>
<dbReference type="Gene3D" id="2.60.40.1730">
    <property type="entry name" value="tricorn interacting facor f3 domain"/>
    <property type="match status" value="1"/>
</dbReference>
<dbReference type="InterPro" id="IPR014782">
    <property type="entry name" value="Peptidase_M1_dom"/>
</dbReference>
<evidence type="ECO:0000259" key="10">
    <source>
        <dbReference type="Pfam" id="PF17900"/>
    </source>
</evidence>
<dbReference type="InterPro" id="IPR042097">
    <property type="entry name" value="Aminopeptidase_N-like_N_sf"/>
</dbReference>
<proteinExistence type="inferred from homology"/>
<evidence type="ECO:0000256" key="3">
    <source>
        <dbReference type="ARBA" id="ARBA00022670"/>
    </source>
</evidence>
<evidence type="ECO:0000259" key="8">
    <source>
        <dbReference type="Pfam" id="PF01433"/>
    </source>
</evidence>
<sequence length="717" mass="82431">MYVLRLRETLLPTRLYRISFGEFSGRLQDGEGWLQDGFYSGAYTDATGREQQVAMTQFQPTSARRAFPCFDEPALKATFKVTIVHPSEMRALSNMPAGRTHVMHDRRWTRTEFVRSPVMSTYLLAMVVGNFAYLETTTRNGFVIRTWARPELVNDTEHSLSVAKTSSEFLTDYFQMTTVIPKEDHVCVPNFVSAMENWGLILYQDVYFIWNESTSTIHDKYLVTKVISHEVAHTWFGNMVTMSWWDELWLSEGFASYLSLIVIDHMFPEWRAFDLLALKDTQTAMELDSSATSWPVSRTVSTEKQIHESFNPISYNKGQALLRMLNHIVGDENFRNAMRVFVRRHQMSTANIDDLWRAFDEVTSMSISTIMNTWTLQMGFPLVTVKRISPTMCQLVQEHFLLKGIEGEAKPHSALGKYAWFIPFEYTTGPDGMTQTVWMNMSSAAIELSEDDWILGNIGYNGYYRVNYEPDDWDKLIKLLNSDHTMFDADNRAGQCRRIRSCKERIANNQRTCVHESNPLVEAFPPFCTVALFYYRNRLPADLKEVVYVVGVRDGSVADWEFLLSRAKADHIATERNLMYKGLAYSSEPWIIWRFLRMTLNSEELPASDAHVIFSSMGQTANGRGILLQFLVEYWDELNDKFGSDMLAVGTLIESATKFVHSQFKLKALEKLYRDRPPAAAASSAAITSLVRIRQNSEWADLHLSNVEAWLQAHIHV</sequence>
<feature type="domain" description="Aminopeptidase N-like N-terminal" evidence="10">
    <location>
        <begin position="8"/>
        <end position="123"/>
    </location>
</feature>
<organism evidence="11 12">
    <name type="scientific">Priapulus caudatus</name>
    <name type="common">Priapulid worm</name>
    <dbReference type="NCBI Taxonomy" id="37621"/>
    <lineage>
        <taxon>Eukaryota</taxon>
        <taxon>Metazoa</taxon>
        <taxon>Ecdysozoa</taxon>
        <taxon>Scalidophora</taxon>
        <taxon>Priapulida</taxon>
        <taxon>Priapulimorpha</taxon>
        <taxon>Priapulimorphida</taxon>
        <taxon>Priapulidae</taxon>
        <taxon>Priapulus</taxon>
    </lineage>
</organism>
<dbReference type="PRINTS" id="PR00756">
    <property type="entry name" value="ALADIPTASE"/>
</dbReference>
<dbReference type="InterPro" id="IPR027268">
    <property type="entry name" value="Peptidase_M4/M1_CTD_sf"/>
</dbReference>
<evidence type="ECO:0000313" key="12">
    <source>
        <dbReference type="RefSeq" id="XP_014663499.1"/>
    </source>
</evidence>
<evidence type="ECO:0000256" key="1">
    <source>
        <dbReference type="ARBA" id="ARBA00001947"/>
    </source>
</evidence>
<keyword evidence="4" id="KW-0479">Metal-binding</keyword>